<comment type="catalytic activity">
    <reaction evidence="3 4">
        <text>N-[(R)-4-phosphopantothenoyl]-L-cysteine + H(+) = (R)-4'-phosphopantetheine + CO2</text>
        <dbReference type="Rhea" id="RHEA:16793"/>
        <dbReference type="ChEBI" id="CHEBI:15378"/>
        <dbReference type="ChEBI" id="CHEBI:16526"/>
        <dbReference type="ChEBI" id="CHEBI:59458"/>
        <dbReference type="ChEBI" id="CHEBI:61723"/>
        <dbReference type="EC" id="4.1.1.36"/>
    </reaction>
</comment>
<reference evidence="7 8" key="1">
    <citation type="submission" date="2015-06" db="EMBL/GenBank/DDBJ databases">
        <title>Draft genome sequence of beer spoilage bacterium Megasphaera cerevisiae type strain 20462.</title>
        <authorList>
            <person name="Kutumbaka K."/>
            <person name="Pasmowitz J."/>
            <person name="Mategko J."/>
            <person name="Reyes D."/>
            <person name="Friedrich A."/>
            <person name="Han S."/>
            <person name="Martens-Habbena W."/>
            <person name="Neal-McKinney J."/>
            <person name="Janagama H.K."/>
            <person name="Nadala C."/>
            <person name="Samadpour M."/>
        </authorList>
    </citation>
    <scope>NUCLEOTIDE SEQUENCE [LARGE SCALE GENOMIC DNA]</scope>
    <source>
        <strain evidence="7 8">DSM 20462</strain>
    </source>
</reference>
<gene>
    <name evidence="3" type="primary">coaBC</name>
    <name evidence="7" type="ORF">AB840_00550</name>
</gene>
<proteinExistence type="inferred from homology"/>
<protein>
    <recommendedName>
        <fullName evidence="3">Coenzyme A biosynthesis bifunctional protein CoaBC</fullName>
    </recommendedName>
    <alternativeName>
        <fullName evidence="3">DNA/pantothenate metabolism flavoprotein</fullName>
    </alternativeName>
    <alternativeName>
        <fullName evidence="3">Phosphopantothenoylcysteine synthetase/decarboxylase</fullName>
        <shortName evidence="3">PPCS-PPCDC</shortName>
    </alternativeName>
    <domain>
        <recommendedName>
            <fullName evidence="3">Phosphopantothenoylcysteine decarboxylase</fullName>
            <shortName evidence="3">PPC decarboxylase</shortName>
            <shortName evidence="3">PPC-DC</shortName>
            <ecNumber evidence="3">4.1.1.36</ecNumber>
        </recommendedName>
        <alternativeName>
            <fullName evidence="3">CoaC</fullName>
        </alternativeName>
    </domain>
    <domain>
        <recommendedName>
            <fullName evidence="3">Phosphopantothenate--cysteine ligase</fullName>
            <ecNumber evidence="3">6.3.2.5</ecNumber>
        </recommendedName>
        <alternativeName>
            <fullName evidence="3">CoaB</fullName>
        </alternativeName>
        <alternativeName>
            <fullName evidence="3">Phosphopantothenoylcysteine synthetase</fullName>
            <shortName evidence="3">PPC synthetase</shortName>
            <shortName evidence="3">PPC-S</shortName>
        </alternativeName>
    </domain>
</protein>
<keyword evidence="3 4" id="KW-0436">Ligase</keyword>
<dbReference type="InterPro" id="IPR005252">
    <property type="entry name" value="CoaBC"/>
</dbReference>
<dbReference type="EMBL" id="LEKT01000001">
    <property type="protein sequence ID" value="KMO87906.1"/>
    <property type="molecule type" value="Genomic_DNA"/>
</dbReference>
<keyword evidence="3" id="KW-0511">Multifunctional enzyme</keyword>
<evidence type="ECO:0000259" key="5">
    <source>
        <dbReference type="Pfam" id="PF02441"/>
    </source>
</evidence>
<feature type="binding site" evidence="3">
    <location>
        <position position="280"/>
    </location>
    <ligand>
        <name>CTP</name>
        <dbReference type="ChEBI" id="CHEBI:37563"/>
    </ligand>
</feature>
<feature type="region of interest" description="Phosphopantothenate--cysteine ligase" evidence="3">
    <location>
        <begin position="191"/>
        <end position="405"/>
    </location>
</feature>
<feature type="binding site" evidence="3">
    <location>
        <position position="338"/>
    </location>
    <ligand>
        <name>CTP</name>
        <dbReference type="ChEBI" id="CHEBI:37563"/>
    </ligand>
</feature>
<feature type="binding site" evidence="3">
    <location>
        <begin position="306"/>
        <end position="309"/>
    </location>
    <ligand>
        <name>CTP</name>
        <dbReference type="ChEBI" id="CHEBI:37563"/>
    </ligand>
</feature>
<comment type="caution">
    <text evidence="3">Lacks conserved residue(s) required for the propagation of feature annotation.</text>
</comment>
<dbReference type="PANTHER" id="PTHR14359">
    <property type="entry name" value="HOMO-OLIGOMERIC FLAVIN CONTAINING CYS DECARBOXYLASE FAMILY"/>
    <property type="match status" value="1"/>
</dbReference>
<dbReference type="GO" id="GO:0015937">
    <property type="term" value="P:coenzyme A biosynthetic process"/>
    <property type="evidence" value="ECO:0007669"/>
    <property type="project" value="UniProtKB-UniRule"/>
</dbReference>
<feature type="active site" description="Proton donor" evidence="3">
    <location>
        <position position="158"/>
    </location>
</feature>
<keyword evidence="8" id="KW-1185">Reference proteome</keyword>
<feature type="domain" description="DNA/pantothenate metabolism flavoprotein C-terminal" evidence="6">
    <location>
        <begin position="186"/>
        <end position="395"/>
    </location>
</feature>
<dbReference type="Proteomes" id="UP000036503">
    <property type="component" value="Unassembled WGS sequence"/>
</dbReference>
<dbReference type="SUPFAM" id="SSF102645">
    <property type="entry name" value="CoaB-like"/>
    <property type="match status" value="1"/>
</dbReference>
<dbReference type="EC" id="6.3.2.5" evidence="3"/>
<keyword evidence="3 4" id="KW-0288">FMN</keyword>
<dbReference type="Gene3D" id="3.40.50.10300">
    <property type="entry name" value="CoaB-like"/>
    <property type="match status" value="1"/>
</dbReference>
<keyword evidence="3 4" id="KW-0285">Flavoprotein</keyword>
<comment type="pathway">
    <text evidence="3 4">Cofactor biosynthesis; coenzyme A biosynthesis; CoA from (R)-pantothenate: step 3/5.</text>
</comment>
<dbReference type="GO" id="GO:0015941">
    <property type="term" value="P:pantothenate catabolic process"/>
    <property type="evidence" value="ECO:0007669"/>
    <property type="project" value="InterPro"/>
</dbReference>
<dbReference type="GO" id="GO:0010181">
    <property type="term" value="F:FMN binding"/>
    <property type="evidence" value="ECO:0007669"/>
    <property type="project" value="UniProtKB-UniRule"/>
</dbReference>
<comment type="similarity">
    <text evidence="3 4">In the C-terminal section; belongs to the PPC synthetase family.</text>
</comment>
<dbReference type="GO" id="GO:0004633">
    <property type="term" value="F:phosphopantothenoylcysteine decarboxylase activity"/>
    <property type="evidence" value="ECO:0007669"/>
    <property type="project" value="UniProtKB-UniRule"/>
</dbReference>
<evidence type="ECO:0000256" key="4">
    <source>
        <dbReference type="RuleBase" id="RU364078"/>
    </source>
</evidence>
<dbReference type="Gene3D" id="3.40.50.1950">
    <property type="entry name" value="Flavin prenyltransferase-like"/>
    <property type="match status" value="1"/>
</dbReference>
<dbReference type="GO" id="GO:0004632">
    <property type="term" value="F:phosphopantothenate--cysteine ligase activity"/>
    <property type="evidence" value="ECO:0007669"/>
    <property type="project" value="UniProtKB-UniRule"/>
</dbReference>
<sequence>MLLENKKVILAISGGIAAFKAAEIASMLRKRGAEVKCIMTEHATNLITPLTMREISGNPVAVSMFGDTPEFNVEHIALAQWADIFVIAPATANIIGKITGGIADDMLTTTVMATTAPVLIAPAMNSNMYLNPIVQENLRKLKEYGYTIIEPACGHLACGTTGIGRLPEPAEIVDHIELTACCTHTLKGKNVIVTGGGTQEAIDPVRFIGNHSSGRMGFALAKAAVLAGANVTLVAGVSTLPTPLGVIRRIDVTSTYEMKNAVDQYYEDCDLVIKAAAVADYRVSHPAQNKIKKSEETLSLEMEKNPDILYGLGQRKTHQTLVGFAAETVNVLEYGMAKLKKKNLDLLVANDVSAEGAGFQSNTNIATLIFPDGSMEKLNKMEKYELAAIIIDRAAAILTQKNTSA</sequence>
<dbReference type="GO" id="GO:0046872">
    <property type="term" value="F:metal ion binding"/>
    <property type="evidence" value="ECO:0007669"/>
    <property type="project" value="UniProtKB-KW"/>
</dbReference>
<feature type="binding site" evidence="3">
    <location>
        <position position="290"/>
    </location>
    <ligand>
        <name>CTP</name>
        <dbReference type="ChEBI" id="CHEBI:37563"/>
    </ligand>
</feature>
<evidence type="ECO:0000256" key="1">
    <source>
        <dbReference type="ARBA" id="ARBA00022793"/>
    </source>
</evidence>
<dbReference type="InterPro" id="IPR003382">
    <property type="entry name" value="Flavoprotein"/>
</dbReference>
<accession>A0A0J6ZSH0</accession>
<feature type="binding site" evidence="3">
    <location>
        <position position="342"/>
    </location>
    <ligand>
        <name>CTP</name>
        <dbReference type="ChEBI" id="CHEBI:37563"/>
    </ligand>
</feature>
<evidence type="ECO:0000256" key="2">
    <source>
        <dbReference type="ARBA" id="ARBA00023239"/>
    </source>
</evidence>
<name>A0A0J6ZSH0_9FIRM</name>
<dbReference type="PATRIC" id="fig|1122219.3.peg.118"/>
<evidence type="ECO:0000313" key="8">
    <source>
        <dbReference type="Proteomes" id="UP000036503"/>
    </source>
</evidence>
<keyword evidence="3" id="KW-0460">Magnesium</keyword>
<comment type="function">
    <text evidence="4">Catalyzes two steps in the biosynthesis of coenzyme A. In the first step cysteine is conjugated to 4'-phosphopantothenate to form 4-phosphopantothenoylcysteine, in the latter compound is decarboxylated to form 4'-phosphopantotheine.</text>
</comment>
<keyword evidence="3" id="KW-0479">Metal-binding</keyword>
<dbReference type="InterPro" id="IPR007085">
    <property type="entry name" value="DNA/pantothenate-metab_flavo_C"/>
</dbReference>
<dbReference type="Pfam" id="PF04127">
    <property type="entry name" value="DFP"/>
    <property type="match status" value="1"/>
</dbReference>
<comment type="cofactor">
    <cofactor evidence="3">
        <name>FMN</name>
        <dbReference type="ChEBI" id="CHEBI:58210"/>
    </cofactor>
    <text evidence="3">Binds 1 FMN per subunit.</text>
</comment>
<dbReference type="SUPFAM" id="SSF52507">
    <property type="entry name" value="Homo-oligomeric flavin-containing Cys decarboxylases, HFCD"/>
    <property type="match status" value="1"/>
</dbReference>
<keyword evidence="2 3" id="KW-0456">Lyase</keyword>
<dbReference type="InParanoid" id="A0A0J6ZSH0"/>
<evidence type="ECO:0000313" key="7">
    <source>
        <dbReference type="EMBL" id="KMO87906.1"/>
    </source>
</evidence>
<comment type="catalytic activity">
    <reaction evidence="3 4">
        <text>(R)-4'-phosphopantothenate + L-cysteine + CTP = N-[(R)-4-phosphopantothenoyl]-L-cysteine + CMP + diphosphate + H(+)</text>
        <dbReference type="Rhea" id="RHEA:19397"/>
        <dbReference type="ChEBI" id="CHEBI:10986"/>
        <dbReference type="ChEBI" id="CHEBI:15378"/>
        <dbReference type="ChEBI" id="CHEBI:33019"/>
        <dbReference type="ChEBI" id="CHEBI:35235"/>
        <dbReference type="ChEBI" id="CHEBI:37563"/>
        <dbReference type="ChEBI" id="CHEBI:59458"/>
        <dbReference type="ChEBI" id="CHEBI:60377"/>
        <dbReference type="EC" id="6.3.2.5"/>
    </reaction>
</comment>
<dbReference type="FunCoup" id="A0A0J6ZSH0">
    <property type="interactions" value="431"/>
</dbReference>
<dbReference type="STRING" id="39029.BSR42_06340"/>
<dbReference type="AlphaFoldDB" id="A0A0J6ZSH0"/>
<evidence type="ECO:0000256" key="3">
    <source>
        <dbReference type="HAMAP-Rule" id="MF_02225"/>
    </source>
</evidence>
<dbReference type="GO" id="GO:0071513">
    <property type="term" value="C:phosphopantothenoylcysteine decarboxylase complex"/>
    <property type="evidence" value="ECO:0007669"/>
    <property type="project" value="TreeGrafter"/>
</dbReference>
<dbReference type="NCBIfam" id="TIGR00521">
    <property type="entry name" value="coaBC_dfp"/>
    <property type="match status" value="1"/>
</dbReference>
<dbReference type="InterPro" id="IPR035929">
    <property type="entry name" value="CoaB-like_sf"/>
</dbReference>
<dbReference type="PANTHER" id="PTHR14359:SF6">
    <property type="entry name" value="PHOSPHOPANTOTHENOYLCYSTEINE DECARBOXYLASE"/>
    <property type="match status" value="1"/>
</dbReference>
<feature type="domain" description="Flavoprotein" evidence="5">
    <location>
        <begin position="6"/>
        <end position="176"/>
    </location>
</feature>
<comment type="function">
    <text evidence="3">Catalyzes two sequential steps in the biosynthesis of coenzyme A. In the first step cysteine is conjugated to 4'-phosphopantothenate to form 4-phosphopantothenoylcysteine. In the second step the latter compound is decarboxylated to form 4'-phosphopantotheine.</text>
</comment>
<feature type="region of interest" description="Phosphopantothenoylcysteine decarboxylase" evidence="3">
    <location>
        <begin position="1"/>
        <end position="190"/>
    </location>
</feature>
<dbReference type="RefSeq" id="WP_048512866.1">
    <property type="nucleotide sequence ID" value="NZ_FUXD01000003.1"/>
</dbReference>
<dbReference type="HAMAP" id="MF_02225">
    <property type="entry name" value="CoaBC"/>
    <property type="match status" value="1"/>
</dbReference>
<dbReference type="EC" id="4.1.1.36" evidence="3"/>
<dbReference type="InterPro" id="IPR036551">
    <property type="entry name" value="Flavin_trans-like"/>
</dbReference>
<dbReference type="Pfam" id="PF02441">
    <property type="entry name" value="Flavoprotein"/>
    <property type="match status" value="1"/>
</dbReference>
<comment type="similarity">
    <text evidence="3 4">In the N-terminal section; belongs to the HFCD (homo-oligomeric flavin containing Cys decarboxylase) superfamily.</text>
</comment>
<comment type="cofactor">
    <cofactor evidence="3">
        <name>Mg(2+)</name>
        <dbReference type="ChEBI" id="CHEBI:18420"/>
    </cofactor>
</comment>
<dbReference type="OrthoDB" id="9802554at2"/>
<keyword evidence="1 3" id="KW-0210">Decarboxylase</keyword>
<comment type="pathway">
    <text evidence="3 4">Cofactor biosynthesis; coenzyme A biosynthesis; CoA from (R)-pantothenate: step 2/5.</text>
</comment>
<dbReference type="UniPathway" id="UPA00241">
    <property type="reaction ID" value="UER00353"/>
</dbReference>
<evidence type="ECO:0000259" key="6">
    <source>
        <dbReference type="Pfam" id="PF04127"/>
    </source>
</evidence>
<comment type="caution">
    <text evidence="7">The sequence shown here is derived from an EMBL/GenBank/DDBJ whole genome shotgun (WGS) entry which is preliminary data.</text>
</comment>
<feature type="binding site" evidence="3">
    <location>
        <position position="324"/>
    </location>
    <ligand>
        <name>CTP</name>
        <dbReference type="ChEBI" id="CHEBI:37563"/>
    </ligand>
</feature>
<organism evidence="7 8">
    <name type="scientific">Megasphaera cerevisiae DSM 20462</name>
    <dbReference type="NCBI Taxonomy" id="1122219"/>
    <lineage>
        <taxon>Bacteria</taxon>
        <taxon>Bacillati</taxon>
        <taxon>Bacillota</taxon>
        <taxon>Negativicutes</taxon>
        <taxon>Veillonellales</taxon>
        <taxon>Veillonellaceae</taxon>
        <taxon>Megasphaera</taxon>
    </lineage>
</organism>